<evidence type="ECO:0000313" key="1">
    <source>
        <dbReference type="EMBL" id="PTU19020.1"/>
    </source>
</evidence>
<comment type="caution">
    <text evidence="1">The sequence shown here is derived from an EMBL/GenBank/DDBJ whole genome shotgun (WGS) entry which is preliminary data.</text>
</comment>
<dbReference type="EMBL" id="MSFN02000007">
    <property type="protein sequence ID" value="PTU19020.1"/>
    <property type="molecule type" value="Genomic_DNA"/>
</dbReference>
<proteinExistence type="predicted"/>
<dbReference type="VEuPathDB" id="FungiDB:P175DRAFT_0534808"/>
<dbReference type="OrthoDB" id="6500128at2759"/>
<gene>
    <name evidence="1" type="ORF">P175DRAFT_0534808</name>
</gene>
<dbReference type="AlphaFoldDB" id="A0A2T5LRW3"/>
<name>A0A2T5LRW3_9EURO</name>
<dbReference type="Proteomes" id="UP000244073">
    <property type="component" value="Unassembled WGS sequence"/>
</dbReference>
<sequence>MKKGFLLRSTVVVLHELPSSVDIKADQIMQAIIRKEFHGVTVVPLSQWSIV</sequence>
<dbReference type="GeneID" id="63817056"/>
<accession>A0A2T5LRW3</accession>
<dbReference type="RefSeq" id="XP_040750412.1">
    <property type="nucleotide sequence ID" value="XM_040900174.1"/>
</dbReference>
<evidence type="ECO:0000313" key="2">
    <source>
        <dbReference type="Proteomes" id="UP000244073"/>
    </source>
</evidence>
<organism evidence="1 2">
    <name type="scientific">Aspergillus ochraceoroseus IBT 24754</name>
    <dbReference type="NCBI Taxonomy" id="1392256"/>
    <lineage>
        <taxon>Eukaryota</taxon>
        <taxon>Fungi</taxon>
        <taxon>Dikarya</taxon>
        <taxon>Ascomycota</taxon>
        <taxon>Pezizomycotina</taxon>
        <taxon>Eurotiomycetes</taxon>
        <taxon>Eurotiomycetidae</taxon>
        <taxon>Eurotiales</taxon>
        <taxon>Aspergillaceae</taxon>
        <taxon>Aspergillus</taxon>
        <taxon>Aspergillus subgen. Nidulantes</taxon>
    </lineage>
</organism>
<protein>
    <submittedName>
        <fullName evidence="1">Uncharacterized protein</fullName>
    </submittedName>
</protein>
<reference evidence="1 2" key="1">
    <citation type="journal article" date="2018" name="Proc. Natl. Acad. Sci. U.S.A.">
        <title>Linking secondary metabolites to gene clusters through genome sequencing of six diverse Aspergillus species.</title>
        <authorList>
            <person name="Kaerboelling I."/>
            <person name="Vesth T.C."/>
            <person name="Frisvad J.C."/>
            <person name="Nybo J.L."/>
            <person name="Theobald S."/>
            <person name="Kuo A."/>
            <person name="Bowyer P."/>
            <person name="Matsuda Y."/>
            <person name="Mondo S."/>
            <person name="Lyhne E.K."/>
            <person name="Kogle M.E."/>
            <person name="Clum A."/>
            <person name="Lipzen A."/>
            <person name="Salamov A."/>
            <person name="Ngan C.Y."/>
            <person name="Daum C."/>
            <person name="Chiniquy J."/>
            <person name="Barry K."/>
            <person name="LaButti K."/>
            <person name="Haridas S."/>
            <person name="Simmons B.A."/>
            <person name="Magnuson J.K."/>
            <person name="Mortensen U.H."/>
            <person name="Larsen T.O."/>
            <person name="Grigoriev I.V."/>
            <person name="Baker S.E."/>
            <person name="Andersen M.R."/>
        </authorList>
    </citation>
    <scope>NUCLEOTIDE SEQUENCE [LARGE SCALE GENOMIC DNA]</scope>
    <source>
        <strain evidence="1 2">IBT 24754</strain>
    </source>
</reference>